<accession>A0ABP4FLV9</accession>
<proteinExistence type="predicted"/>
<feature type="compositionally biased region" description="Pro residues" evidence="1">
    <location>
        <begin position="166"/>
        <end position="179"/>
    </location>
</feature>
<protein>
    <submittedName>
        <fullName evidence="2">Helix-turn-helix domain-containing protein</fullName>
    </submittedName>
</protein>
<dbReference type="Proteomes" id="UP001501371">
    <property type="component" value="Unassembled WGS sequence"/>
</dbReference>
<evidence type="ECO:0000256" key="1">
    <source>
        <dbReference type="SAM" id="MobiDB-lite"/>
    </source>
</evidence>
<feature type="region of interest" description="Disordered" evidence="1">
    <location>
        <begin position="1"/>
        <end position="25"/>
    </location>
</feature>
<evidence type="ECO:0000313" key="2">
    <source>
        <dbReference type="EMBL" id="GAA1182303.1"/>
    </source>
</evidence>
<comment type="caution">
    <text evidence="2">The sequence shown here is derived from an EMBL/GenBank/DDBJ whole genome shotgun (WGS) entry which is preliminary data.</text>
</comment>
<keyword evidence="3" id="KW-1185">Reference proteome</keyword>
<organism evidence="2 3">
    <name type="scientific">Streptomyces hebeiensis</name>
    <dbReference type="NCBI Taxonomy" id="229486"/>
    <lineage>
        <taxon>Bacteria</taxon>
        <taxon>Bacillati</taxon>
        <taxon>Actinomycetota</taxon>
        <taxon>Actinomycetes</taxon>
        <taxon>Kitasatosporales</taxon>
        <taxon>Streptomycetaceae</taxon>
        <taxon>Streptomyces</taxon>
    </lineage>
</organism>
<sequence length="304" mass="32954">MAVQQLNAPTRSQSGVPAPGSPVPATGVTHVRHRHVERFTVVGNHLTQHRELSLTAIGLGVHIQSLPDGAKIGIKALAERFAEGEIRIAAALRELERHGYLDRTRVRTASAHWVTRTVAYDAPPGLVPERKGRPPARPSGTPAPPPSLRPAQTAERPVPLAAPEQTPSPRPAPLPPPLPEPDRPEPARHRAATELLAGLRRHDARLLLSARDVARLAPAVSAWLERDVEPEAVRRTLTSLLPQDPIRRPAALLAHRLTELLPPPLPAAPAAPRVHPLRNCDSCDRAFRSEGPEDCPGCRKTRTP</sequence>
<gene>
    <name evidence="2" type="ORF">GCM10009654_44440</name>
</gene>
<feature type="compositionally biased region" description="Pro residues" evidence="1">
    <location>
        <begin position="135"/>
        <end position="148"/>
    </location>
</feature>
<feature type="region of interest" description="Disordered" evidence="1">
    <location>
        <begin position="122"/>
        <end position="188"/>
    </location>
</feature>
<feature type="compositionally biased region" description="Polar residues" evidence="1">
    <location>
        <begin position="1"/>
        <end position="15"/>
    </location>
</feature>
<name>A0ABP4FLV9_9ACTN</name>
<reference evidence="3" key="1">
    <citation type="journal article" date="2019" name="Int. J. Syst. Evol. Microbiol.">
        <title>The Global Catalogue of Microorganisms (GCM) 10K type strain sequencing project: providing services to taxonomists for standard genome sequencing and annotation.</title>
        <authorList>
            <consortium name="The Broad Institute Genomics Platform"/>
            <consortium name="The Broad Institute Genome Sequencing Center for Infectious Disease"/>
            <person name="Wu L."/>
            <person name="Ma J."/>
        </authorList>
    </citation>
    <scope>NUCLEOTIDE SEQUENCE [LARGE SCALE GENOMIC DNA]</scope>
    <source>
        <strain evidence="3">JCM 12696</strain>
    </source>
</reference>
<evidence type="ECO:0000313" key="3">
    <source>
        <dbReference type="Proteomes" id="UP001501371"/>
    </source>
</evidence>
<dbReference type="EMBL" id="BAAAKV010000041">
    <property type="protein sequence ID" value="GAA1182303.1"/>
    <property type="molecule type" value="Genomic_DNA"/>
</dbReference>